<name>A0A1J0GIC6_9CLOT</name>
<dbReference type="AlphaFoldDB" id="A0A1J0GIC6"/>
<dbReference type="RefSeq" id="WP_071613010.1">
    <property type="nucleotide sequence ID" value="NZ_CP015756.1"/>
</dbReference>
<protein>
    <submittedName>
        <fullName evidence="1">Uncharacterized protein</fullName>
    </submittedName>
</protein>
<dbReference type="Proteomes" id="UP000182569">
    <property type="component" value="Chromosome"/>
</dbReference>
<accession>A0A1J0GIC6</accession>
<evidence type="ECO:0000313" key="2">
    <source>
        <dbReference type="Proteomes" id="UP000182569"/>
    </source>
</evidence>
<reference evidence="2" key="1">
    <citation type="journal article" date="2016" name="Front. Microbiol.">
        <title>Complete Genome Sequence of Clostridium estertheticum DSM 8809, a Microbe Identified in Spoiled Vacuum Packed Beef.</title>
        <authorList>
            <person name="Yu Z."/>
            <person name="Gunn L."/>
            <person name="Brennan E."/>
            <person name="Reid R."/>
            <person name="Wall P.G."/>
            <person name="Gaora O.P."/>
            <person name="Hurley D."/>
            <person name="Bolton D."/>
            <person name="Fanning S."/>
        </authorList>
    </citation>
    <scope>NUCLEOTIDE SEQUENCE [LARGE SCALE GENOMIC DNA]</scope>
    <source>
        <strain evidence="2">DSM 8809</strain>
    </source>
</reference>
<dbReference type="EMBL" id="CP015756">
    <property type="protein sequence ID" value="APC40720.1"/>
    <property type="molecule type" value="Genomic_DNA"/>
</dbReference>
<dbReference type="OrthoDB" id="1925613at2"/>
<evidence type="ECO:0000313" key="1">
    <source>
        <dbReference type="EMBL" id="APC40720.1"/>
    </source>
</evidence>
<sequence length="138" mass="16142">MNKLEKLIDAGFKVKIQSSSKFCLTLDDTIPCVSFNSDSIDEAIDSAYDFVKEQKKVAGKTEIEKQKTDYKIIIDTSKSQELKIDEEMLDEEFKTTNTIRVYSYVWDKFKDFTEKHEDCKSMDLVSMALLEYIEKYKE</sequence>
<proteinExistence type="predicted"/>
<keyword evidence="2" id="KW-1185">Reference proteome</keyword>
<organism evidence="1 2">
    <name type="scientific">Clostridium estertheticum subsp. estertheticum</name>
    <dbReference type="NCBI Taxonomy" id="1552"/>
    <lineage>
        <taxon>Bacteria</taxon>
        <taxon>Bacillati</taxon>
        <taxon>Bacillota</taxon>
        <taxon>Clostridia</taxon>
        <taxon>Eubacteriales</taxon>
        <taxon>Clostridiaceae</taxon>
        <taxon>Clostridium</taxon>
    </lineage>
</organism>
<dbReference type="KEGG" id="ceu:A7L45_11845"/>
<gene>
    <name evidence="1" type="ORF">A7L45_11845</name>
</gene>